<dbReference type="RefSeq" id="WP_208948919.1">
    <property type="nucleotide sequence ID" value="NZ_QEOB01000003.1"/>
</dbReference>
<dbReference type="InterPro" id="IPR004113">
    <property type="entry name" value="FAD-bd_oxidored_4_C"/>
</dbReference>
<dbReference type="Pfam" id="PF13183">
    <property type="entry name" value="Fer4_8"/>
    <property type="match status" value="1"/>
</dbReference>
<protein>
    <submittedName>
        <fullName evidence="6">FAD/FMN-containing dehydrogenase</fullName>
    </submittedName>
</protein>
<dbReference type="InterPro" id="IPR017896">
    <property type="entry name" value="4Fe4S_Fe-S-bd"/>
</dbReference>
<feature type="domain" description="FAD-binding PCMH-type" evidence="5">
    <location>
        <begin position="50"/>
        <end position="278"/>
    </location>
</feature>
<dbReference type="InterPro" id="IPR016171">
    <property type="entry name" value="Vanillyl_alc_oxidase_C-sub2"/>
</dbReference>
<dbReference type="Pfam" id="PF02913">
    <property type="entry name" value="FAD-oxidase_C"/>
    <property type="match status" value="1"/>
</dbReference>
<keyword evidence="3" id="KW-0274">FAD</keyword>
<name>A0ABX5KT17_9BURK</name>
<evidence type="ECO:0000313" key="6">
    <source>
        <dbReference type="EMBL" id="PVX85929.1"/>
    </source>
</evidence>
<evidence type="ECO:0000259" key="5">
    <source>
        <dbReference type="PROSITE" id="PS51387"/>
    </source>
</evidence>
<dbReference type="Gene3D" id="3.30.43.10">
    <property type="entry name" value="Uridine Diphospho-n-acetylenolpyruvylglucosamine Reductase, domain 2"/>
    <property type="match status" value="1"/>
</dbReference>
<sequence>MKTNLQQAGRNASSAVASAALEADLRAALGAAVRFDVAHRAVYASDASNYRQTPIGVVVPGSMEDVATALSICRRHDAPVLSRGGGTSMSGQSVNAAVVFDYSRSCNRILELDPAARTAIVEPGVVCDTLRDAAEQYGLTFAPDPSTHSRCTLGGMIGNNSCGPHSVMAGKTQENVEALEVMTYDGERFWVGRTSDAELEAIIAAGGRRGQIYGDLKTLRDRYADAIRKRFPAIARRVSGFNLDELLPENGFNVARALVGTEGTCVITTAARVRLVHSPAHRVALVLGFPDIYAAADAVPEFREFGPIAIEGLDRAIVRGLQTRGLRAEEIALLPRGDAWVVLEFGADTAEEATARAQRAADAFGRRRDGPVPSTRLMTEPQMQQRIWLIRETGASATQLSIDPETPDPKVGWEDAAVDPDRLGDYLRAFQKLVDRYGYQTSLFGHFGDGCVHARITFDFSTADGIAQWRRFTREAAELVVRYGGSLSGEHGDGQARAEFLPIMFGEDLMEAMREFKRIWDPRNRMNPGKVVDGYRLDDNLRAGPQYKTVRLHTQMAFRSAEGEGFQRAVERCVGMGRCRSLSGNTMCPSYRATREERYSTRGRSRLLWEMLQGDVVEGQWNSEPVKEALDTCLSCKGCRSDCPAHVDMASYKAEFLSHYYETRRRPRQAWFMGRIGQWAPVAARLPRVVNLLTQTRFLAGVARRVAGTTPSRSLPRFASRPFRKAWAANEGKRDQAGGARKVMLWVDTFSEHFHPEIALDAVEVLRHAGFDVVLPPKVLCCGRPLYDFGYLAAARRHLEAIMTTLAPLFDAQPGYEPPVALVGLEPGCLSVFRDELLKLFPDDARAQRLSSTVKLLGDFLIEHDYEPPRYEARVLVHAHCHQKSIFGTRAERVLLEKMGARFTLLDSGCCGLAGSFGFHPAHSPIADAAGEQVLFPAVRSAQEGTLVLTNGFSCREQIRHGTNREALHLAQLLVRAIHANGSEPKTVSRPVALGDSMEKSYVEP</sequence>
<evidence type="ECO:0000256" key="2">
    <source>
        <dbReference type="ARBA" id="ARBA00022630"/>
    </source>
</evidence>
<dbReference type="Gene3D" id="1.10.45.10">
    <property type="entry name" value="Vanillyl-alcohol Oxidase, Chain A, domain 4"/>
    <property type="match status" value="1"/>
</dbReference>
<dbReference type="Proteomes" id="UP000245712">
    <property type="component" value="Unassembled WGS sequence"/>
</dbReference>
<dbReference type="SUPFAM" id="SSF55103">
    <property type="entry name" value="FAD-linked oxidases, C-terminal domain"/>
    <property type="match status" value="1"/>
</dbReference>
<dbReference type="EMBL" id="QEOB01000003">
    <property type="protein sequence ID" value="PVX85929.1"/>
    <property type="molecule type" value="Genomic_DNA"/>
</dbReference>
<dbReference type="Gene3D" id="3.30.70.2740">
    <property type="match status" value="1"/>
</dbReference>
<dbReference type="PANTHER" id="PTHR11748:SF119">
    <property type="entry name" value="D-2-HYDROXYGLUTARATE DEHYDROGENASE"/>
    <property type="match status" value="1"/>
</dbReference>
<dbReference type="PANTHER" id="PTHR11748">
    <property type="entry name" value="D-LACTATE DEHYDROGENASE"/>
    <property type="match status" value="1"/>
</dbReference>
<proteinExistence type="predicted"/>
<evidence type="ECO:0000256" key="4">
    <source>
        <dbReference type="ARBA" id="ARBA00023002"/>
    </source>
</evidence>
<dbReference type="SUPFAM" id="SSF56176">
    <property type="entry name" value="FAD-binding/transporter-associated domain-like"/>
    <property type="match status" value="1"/>
</dbReference>
<keyword evidence="7" id="KW-1185">Reference proteome</keyword>
<dbReference type="Gene3D" id="3.30.465.10">
    <property type="match status" value="1"/>
</dbReference>
<keyword evidence="2" id="KW-0285">Flavoprotein</keyword>
<reference evidence="6 7" key="1">
    <citation type="submission" date="2018-05" db="EMBL/GenBank/DDBJ databases">
        <title>Genomic Encyclopedia of Type Strains, Phase IV (KMG-V): Genome sequencing to study the core and pangenomes of soil and plant-associated prokaryotes.</title>
        <authorList>
            <person name="Whitman W."/>
        </authorList>
    </citation>
    <scope>NUCLEOTIDE SEQUENCE [LARGE SCALE GENOMIC DNA]</scope>
    <source>
        <strain evidence="6 7">SCZa-39</strain>
    </source>
</reference>
<evidence type="ECO:0000256" key="3">
    <source>
        <dbReference type="ARBA" id="ARBA00022827"/>
    </source>
</evidence>
<dbReference type="SUPFAM" id="SSF46548">
    <property type="entry name" value="alpha-helical ferredoxin"/>
    <property type="match status" value="1"/>
</dbReference>
<dbReference type="Pfam" id="PF01565">
    <property type="entry name" value="FAD_binding_4"/>
    <property type="match status" value="1"/>
</dbReference>
<dbReference type="InterPro" id="IPR016169">
    <property type="entry name" value="FAD-bd_PCMH_sub2"/>
</dbReference>
<dbReference type="InterPro" id="IPR016164">
    <property type="entry name" value="FAD-linked_Oxase-like_C"/>
</dbReference>
<evidence type="ECO:0000256" key="1">
    <source>
        <dbReference type="ARBA" id="ARBA00001974"/>
    </source>
</evidence>
<comment type="caution">
    <text evidence="6">The sequence shown here is derived from an EMBL/GenBank/DDBJ whole genome shotgun (WGS) entry which is preliminary data.</text>
</comment>
<organism evidence="6 7">
    <name type="scientific">Paraburkholderia unamae</name>
    <dbReference type="NCBI Taxonomy" id="219649"/>
    <lineage>
        <taxon>Bacteria</taxon>
        <taxon>Pseudomonadati</taxon>
        <taxon>Pseudomonadota</taxon>
        <taxon>Betaproteobacteria</taxon>
        <taxon>Burkholderiales</taxon>
        <taxon>Burkholderiaceae</taxon>
        <taxon>Paraburkholderia</taxon>
    </lineage>
</organism>
<dbReference type="InterPro" id="IPR016166">
    <property type="entry name" value="FAD-bd_PCMH"/>
</dbReference>
<dbReference type="InterPro" id="IPR036318">
    <property type="entry name" value="FAD-bd_PCMH-like_sf"/>
</dbReference>
<evidence type="ECO:0000313" key="7">
    <source>
        <dbReference type="Proteomes" id="UP000245712"/>
    </source>
</evidence>
<accession>A0ABX5KT17</accession>
<dbReference type="InterPro" id="IPR006094">
    <property type="entry name" value="Oxid_FAD_bind_N"/>
</dbReference>
<dbReference type="PROSITE" id="PS51387">
    <property type="entry name" value="FAD_PCMH"/>
    <property type="match status" value="1"/>
</dbReference>
<comment type="cofactor">
    <cofactor evidence="1">
        <name>FAD</name>
        <dbReference type="ChEBI" id="CHEBI:57692"/>
    </cofactor>
</comment>
<keyword evidence="4" id="KW-0560">Oxidoreductase</keyword>
<gene>
    <name evidence="6" type="ORF">C7402_103507</name>
</gene>
<dbReference type="InterPro" id="IPR016167">
    <property type="entry name" value="FAD-bd_PCMH_sub1"/>
</dbReference>